<organism evidence="2 3">
    <name type="scientific">Stentor coeruleus</name>
    <dbReference type="NCBI Taxonomy" id="5963"/>
    <lineage>
        <taxon>Eukaryota</taxon>
        <taxon>Sar</taxon>
        <taxon>Alveolata</taxon>
        <taxon>Ciliophora</taxon>
        <taxon>Postciliodesmatophora</taxon>
        <taxon>Heterotrichea</taxon>
        <taxon>Heterotrichida</taxon>
        <taxon>Stentoridae</taxon>
        <taxon>Stentor</taxon>
    </lineage>
</organism>
<reference evidence="2 3" key="1">
    <citation type="submission" date="2016-11" db="EMBL/GenBank/DDBJ databases">
        <title>The macronuclear genome of Stentor coeruleus: a giant cell with tiny introns.</title>
        <authorList>
            <person name="Slabodnick M."/>
            <person name="Ruby J.G."/>
            <person name="Reiff S.B."/>
            <person name="Swart E.C."/>
            <person name="Gosai S."/>
            <person name="Prabakaran S."/>
            <person name="Witkowska E."/>
            <person name="Larue G.E."/>
            <person name="Fisher S."/>
            <person name="Freeman R.M."/>
            <person name="Gunawardena J."/>
            <person name="Chu W."/>
            <person name="Stover N.A."/>
            <person name="Gregory B.D."/>
            <person name="Nowacki M."/>
            <person name="Derisi J."/>
            <person name="Roy S.W."/>
            <person name="Marshall W.F."/>
            <person name="Sood P."/>
        </authorList>
    </citation>
    <scope>NUCLEOTIDE SEQUENCE [LARGE SCALE GENOMIC DNA]</scope>
    <source>
        <strain evidence="2">WM001</strain>
    </source>
</reference>
<dbReference type="InterPro" id="IPR039755">
    <property type="entry name" value="TBC1D23"/>
</dbReference>
<dbReference type="SUPFAM" id="SSF47923">
    <property type="entry name" value="Ypt/Rab-GAP domain of gyp1p"/>
    <property type="match status" value="2"/>
</dbReference>
<dbReference type="SMART" id="SM00164">
    <property type="entry name" value="TBC"/>
    <property type="match status" value="1"/>
</dbReference>
<dbReference type="EMBL" id="MPUH01000001">
    <property type="protein sequence ID" value="OMJ96321.1"/>
    <property type="molecule type" value="Genomic_DNA"/>
</dbReference>
<evidence type="ECO:0000313" key="3">
    <source>
        <dbReference type="Proteomes" id="UP000187209"/>
    </source>
</evidence>
<dbReference type="Pfam" id="PF00566">
    <property type="entry name" value="RabGAP-TBC"/>
    <property type="match status" value="1"/>
</dbReference>
<keyword evidence="3" id="KW-1185">Reference proteome</keyword>
<dbReference type="PANTHER" id="PTHR13297:SF5">
    <property type="entry name" value="TBC1 DOMAIN FAMILY MEMBER 23"/>
    <property type="match status" value="1"/>
</dbReference>
<evidence type="ECO:0000259" key="1">
    <source>
        <dbReference type="PROSITE" id="PS50086"/>
    </source>
</evidence>
<dbReference type="PROSITE" id="PS50086">
    <property type="entry name" value="TBC_RABGAP"/>
    <property type="match status" value="1"/>
</dbReference>
<proteinExistence type="predicted"/>
<dbReference type="AlphaFoldDB" id="A0A1R2D538"/>
<dbReference type="GO" id="GO:0005829">
    <property type="term" value="C:cytosol"/>
    <property type="evidence" value="ECO:0007669"/>
    <property type="project" value="GOC"/>
</dbReference>
<evidence type="ECO:0000313" key="2">
    <source>
        <dbReference type="EMBL" id="OMJ96321.1"/>
    </source>
</evidence>
<sequence length="348" mass="40764">MDLNEWKKLLNIQETDIIQIITTLDLPNQRIIASDVDRTRTNILSPEEKSQLELLLTFYCKEFNTSYKQGMNEIMAPFLLMAREGLSLSSVYLGFKNFLHKHLPTMFADQSFKPLQAMFLIFRLLLRYFDPRLSTFFLINHVEPQAFVTSWFITLFAAKISNLNCLYYLWKEIIYENDQLFPLYLSLAIIQKNRDKIACFQDKIVPQVISQISLDDLDELKIIINNARQVKRKLPYSIAEKLMSYDIFNLEHIEDIIKNLEKEPCLTILPQEIVHRAYPEVNICKCNDLQCPWRNETGHRVPLVVIDCRTLEKQNAGIFPNSVLLSEAAYSDSEYMLNFPDQFIPMRG</sequence>
<accession>A0A1R2D538</accession>
<protein>
    <recommendedName>
        <fullName evidence="1">Rab-GAP TBC domain-containing protein</fullName>
    </recommendedName>
</protein>
<dbReference type="Gene3D" id="1.10.8.270">
    <property type="entry name" value="putative rabgap domain of human tbc1 domain family member 14 like domains"/>
    <property type="match status" value="1"/>
</dbReference>
<name>A0A1R2D538_9CILI</name>
<dbReference type="InterPro" id="IPR035969">
    <property type="entry name" value="Rab-GAP_TBC_sf"/>
</dbReference>
<dbReference type="OrthoDB" id="290141at2759"/>
<dbReference type="GO" id="GO:0005802">
    <property type="term" value="C:trans-Golgi network"/>
    <property type="evidence" value="ECO:0007669"/>
    <property type="project" value="TreeGrafter"/>
</dbReference>
<comment type="caution">
    <text evidence="2">The sequence shown here is derived from an EMBL/GenBank/DDBJ whole genome shotgun (WGS) entry which is preliminary data.</text>
</comment>
<dbReference type="InterPro" id="IPR000195">
    <property type="entry name" value="Rab-GAP-TBC_dom"/>
</dbReference>
<dbReference type="Proteomes" id="UP000187209">
    <property type="component" value="Unassembled WGS sequence"/>
</dbReference>
<gene>
    <name evidence="2" type="ORF">SteCoe_53</name>
</gene>
<dbReference type="PANTHER" id="PTHR13297">
    <property type="entry name" value="TBC1 DOMAIN FAMILY MEMBER 23-RELATED"/>
    <property type="match status" value="1"/>
</dbReference>
<dbReference type="GO" id="GO:0042147">
    <property type="term" value="P:retrograde transport, endosome to Golgi"/>
    <property type="evidence" value="ECO:0007669"/>
    <property type="project" value="InterPro"/>
</dbReference>
<dbReference type="GO" id="GO:0099041">
    <property type="term" value="P:vesicle tethering to Golgi"/>
    <property type="evidence" value="ECO:0007669"/>
    <property type="project" value="TreeGrafter"/>
</dbReference>
<feature type="domain" description="Rab-GAP TBC" evidence="1">
    <location>
        <begin position="1"/>
        <end position="177"/>
    </location>
</feature>
<dbReference type="Gene3D" id="1.10.472.80">
    <property type="entry name" value="Ypt/Rab-GAP domain of gyp1p, domain 3"/>
    <property type="match status" value="1"/>
</dbReference>